<sequence length="111" mass="12390">MRIQQRLVQDLSCNTECHEDHCRSHMSVEVTKLATGQLVNGSSCDGIDMVIKNLDMETKVYAMDIVVEYYGPSRWKELSKESGNKILLCGDGSCWKALKPIASLIAKGKLK</sequence>
<protein>
    <submittedName>
        <fullName evidence="1">Uncharacterized protein</fullName>
    </submittedName>
</protein>
<accession>A0ABQ5F867</accession>
<evidence type="ECO:0000313" key="2">
    <source>
        <dbReference type="Proteomes" id="UP001151760"/>
    </source>
</evidence>
<proteinExistence type="predicted"/>
<evidence type="ECO:0000313" key="1">
    <source>
        <dbReference type="EMBL" id="GJT59515.1"/>
    </source>
</evidence>
<dbReference type="Proteomes" id="UP001151760">
    <property type="component" value="Unassembled WGS sequence"/>
</dbReference>
<comment type="caution">
    <text evidence="1">The sequence shown here is derived from an EMBL/GenBank/DDBJ whole genome shotgun (WGS) entry which is preliminary data.</text>
</comment>
<gene>
    <name evidence="1" type="ORF">Tco_1003048</name>
</gene>
<keyword evidence="2" id="KW-1185">Reference proteome</keyword>
<name>A0ABQ5F867_9ASTR</name>
<reference evidence="1" key="2">
    <citation type="submission" date="2022-01" db="EMBL/GenBank/DDBJ databases">
        <authorList>
            <person name="Yamashiro T."/>
            <person name="Shiraishi A."/>
            <person name="Satake H."/>
            <person name="Nakayama K."/>
        </authorList>
    </citation>
    <scope>NUCLEOTIDE SEQUENCE</scope>
</reference>
<dbReference type="EMBL" id="BQNB010017116">
    <property type="protein sequence ID" value="GJT59515.1"/>
    <property type="molecule type" value="Genomic_DNA"/>
</dbReference>
<organism evidence="1 2">
    <name type="scientific">Tanacetum coccineum</name>
    <dbReference type="NCBI Taxonomy" id="301880"/>
    <lineage>
        <taxon>Eukaryota</taxon>
        <taxon>Viridiplantae</taxon>
        <taxon>Streptophyta</taxon>
        <taxon>Embryophyta</taxon>
        <taxon>Tracheophyta</taxon>
        <taxon>Spermatophyta</taxon>
        <taxon>Magnoliopsida</taxon>
        <taxon>eudicotyledons</taxon>
        <taxon>Gunneridae</taxon>
        <taxon>Pentapetalae</taxon>
        <taxon>asterids</taxon>
        <taxon>campanulids</taxon>
        <taxon>Asterales</taxon>
        <taxon>Asteraceae</taxon>
        <taxon>Asteroideae</taxon>
        <taxon>Anthemideae</taxon>
        <taxon>Anthemidinae</taxon>
        <taxon>Tanacetum</taxon>
    </lineage>
</organism>
<reference evidence="1" key="1">
    <citation type="journal article" date="2022" name="Int. J. Mol. Sci.">
        <title>Draft Genome of Tanacetum Coccineum: Genomic Comparison of Closely Related Tanacetum-Family Plants.</title>
        <authorList>
            <person name="Yamashiro T."/>
            <person name="Shiraishi A."/>
            <person name="Nakayama K."/>
            <person name="Satake H."/>
        </authorList>
    </citation>
    <scope>NUCLEOTIDE SEQUENCE</scope>
</reference>